<keyword evidence="4 7" id="KW-0378">Hydrolase</keyword>
<evidence type="ECO:0000256" key="5">
    <source>
        <dbReference type="ARBA" id="ARBA00022825"/>
    </source>
</evidence>
<dbReference type="Gene3D" id="3.40.50.200">
    <property type="entry name" value="Peptidase S8/S53 domain"/>
    <property type="match status" value="1"/>
</dbReference>
<dbReference type="InterPro" id="IPR045051">
    <property type="entry name" value="SBT"/>
</dbReference>
<dbReference type="CDD" id="cd02120">
    <property type="entry name" value="PA_subtilisin_like"/>
    <property type="match status" value="1"/>
</dbReference>
<dbReference type="InterPro" id="IPR036852">
    <property type="entry name" value="Peptidase_S8/S53_dom_sf"/>
</dbReference>
<dbReference type="InterPro" id="IPR023828">
    <property type="entry name" value="Peptidase_S8_Ser-AS"/>
</dbReference>
<dbReference type="RefSeq" id="XP_021866168.2">
    <property type="nucleotide sequence ID" value="XM_022010476.2"/>
</dbReference>
<dbReference type="InterPro" id="IPR010259">
    <property type="entry name" value="S8pro/Inhibitor_I9"/>
</dbReference>
<dbReference type="InterPro" id="IPR037045">
    <property type="entry name" value="S8pro/Inhibitor_I9_sf"/>
</dbReference>
<feature type="domain" description="PA" evidence="10">
    <location>
        <begin position="388"/>
        <end position="462"/>
    </location>
</feature>
<feature type="active site" description="Charge relay system" evidence="6 7">
    <location>
        <position position="145"/>
    </location>
</feature>
<dbReference type="PANTHER" id="PTHR10795">
    <property type="entry name" value="PROPROTEIN CONVERTASE SUBTILISIN/KEXIN"/>
    <property type="match status" value="1"/>
</dbReference>
<evidence type="ECO:0000259" key="12">
    <source>
        <dbReference type="Pfam" id="PF17766"/>
    </source>
</evidence>
<dbReference type="Proteomes" id="UP000813463">
    <property type="component" value="Chromosome 6"/>
</dbReference>
<dbReference type="Pfam" id="PF05922">
    <property type="entry name" value="Inhibitor_I9"/>
    <property type="match status" value="1"/>
</dbReference>
<keyword evidence="5 7" id="KW-0720">Serine protease</keyword>
<reference evidence="13" key="1">
    <citation type="journal article" date="2021" name="Nat. Commun.">
        <title>Genomic analyses provide insights into spinach domestication and the genetic basis of agronomic traits.</title>
        <authorList>
            <person name="Cai X."/>
            <person name="Sun X."/>
            <person name="Xu C."/>
            <person name="Sun H."/>
            <person name="Wang X."/>
            <person name="Ge C."/>
            <person name="Zhang Z."/>
            <person name="Wang Q."/>
            <person name="Fei Z."/>
            <person name="Jiao C."/>
            <person name="Wang Q."/>
        </authorList>
    </citation>
    <scope>NUCLEOTIDE SEQUENCE [LARGE SCALE GENOMIC DNA]</scope>
    <source>
        <strain evidence="13">cv. Varoflay</strain>
    </source>
</reference>
<dbReference type="KEGG" id="soe:110804877"/>
<dbReference type="CDD" id="cd04852">
    <property type="entry name" value="Peptidases_S8_3"/>
    <property type="match status" value="1"/>
</dbReference>
<evidence type="ECO:0000259" key="11">
    <source>
        <dbReference type="Pfam" id="PF05922"/>
    </source>
</evidence>
<dbReference type="GO" id="GO:0005576">
    <property type="term" value="C:extracellular region"/>
    <property type="evidence" value="ECO:0000318"/>
    <property type="project" value="GO_Central"/>
</dbReference>
<dbReference type="InterPro" id="IPR034197">
    <property type="entry name" value="Peptidases_S8_3"/>
</dbReference>
<feature type="chain" id="PRO_5046607043" evidence="8">
    <location>
        <begin position="29"/>
        <end position="769"/>
    </location>
</feature>
<dbReference type="InterPro" id="IPR041469">
    <property type="entry name" value="Subtilisin-like_FN3"/>
</dbReference>
<dbReference type="GeneID" id="110804877"/>
<dbReference type="InterPro" id="IPR000209">
    <property type="entry name" value="Peptidase_S8/S53_dom"/>
</dbReference>
<dbReference type="PROSITE" id="PS00138">
    <property type="entry name" value="SUBTILASE_SER"/>
    <property type="match status" value="1"/>
</dbReference>
<feature type="active site" description="Charge relay system" evidence="6 7">
    <location>
        <position position="210"/>
    </location>
</feature>
<evidence type="ECO:0000256" key="7">
    <source>
        <dbReference type="PROSITE-ProRule" id="PRU01240"/>
    </source>
</evidence>
<evidence type="ECO:0000259" key="10">
    <source>
        <dbReference type="Pfam" id="PF02225"/>
    </source>
</evidence>
<dbReference type="PROSITE" id="PS00137">
    <property type="entry name" value="SUBTILASE_HIS"/>
    <property type="match status" value="1"/>
</dbReference>
<name>A0A9R0KCW5_SPIOL</name>
<sequence>MSLKISLSSLLFFYFVFFISSHYKETDASMASKNGNVYIVYMGDNKNNNDMLLNSLLRRNKNALVYRYKNGFSGFAARLTDLEVRQLSEHPGVVSVFPDPMLQLHTTRSWDFLQYETSVLIYSQPRFNAPLLASKGSDTIIGILDTGIWPESESFRDTGMDLIPSRWKGKCMDGENFTSSDCNKKLIGARYYKDEDSDTKIQSARDQIGHGTHVASTAAGVSVENASYYGLANGAARGGSPTSHIAMYRVCFSDGCPGSAILAAFDDAIADGVDLLSLSLGASSAFTPDFSTDPIAIGAFHAVQKGITVLCSAGNDGPSPQSVVNVAPWIITIAATTIDRDLQSDVVLGNNKVIKGESINFSELGNSPKYPLISGVAAKTKSATEDEARNCYPDSIDAEKIKGKIVLCQHPDKSRYSMRAKLTVVKNGGGVGIIIINDKTRLVASNSGTFPMTVITTEDSAEILAYMNATENSVATILATKTVPTFKPAPTLAYFSARGPSAGLNNLLKPDIAAPGVNILAAWIANDKSGETTPEGKEPPEFNLLSGTSMACPHAAGIAANIKSQNPTWSPAAIRSSMITTAIQTNNLKQPITTQTGEDATPYDFGAGEVSPTGGIQPGLVYDIDPTDYLQFLCYYGYDTSTIKLIAAQLPSGFSCPKNSSADMISNINYPSIAVSINATTGPVTVKRTVTNVDNDEATIYTVLIDKPAGLEVNVSPNQLKFTADANKLSYEVTFSPPSSVKGNMFGAVTWTNNKYKVRSPFVVSLNGV</sequence>
<evidence type="ECO:0000313" key="13">
    <source>
        <dbReference type="Proteomes" id="UP000813463"/>
    </source>
</evidence>
<organism evidence="13 14">
    <name type="scientific">Spinacia oleracea</name>
    <name type="common">Spinach</name>
    <dbReference type="NCBI Taxonomy" id="3562"/>
    <lineage>
        <taxon>Eukaryota</taxon>
        <taxon>Viridiplantae</taxon>
        <taxon>Streptophyta</taxon>
        <taxon>Embryophyta</taxon>
        <taxon>Tracheophyta</taxon>
        <taxon>Spermatophyta</taxon>
        <taxon>Magnoliopsida</taxon>
        <taxon>eudicotyledons</taxon>
        <taxon>Gunneridae</taxon>
        <taxon>Pentapetalae</taxon>
        <taxon>Caryophyllales</taxon>
        <taxon>Chenopodiaceae</taxon>
        <taxon>Chenopodioideae</taxon>
        <taxon>Anserineae</taxon>
        <taxon>Spinacia</taxon>
    </lineage>
</organism>
<dbReference type="Pfam" id="PF00082">
    <property type="entry name" value="Peptidase_S8"/>
    <property type="match status" value="1"/>
</dbReference>
<feature type="domain" description="Subtilisin-like protease fibronectin type-III" evidence="12">
    <location>
        <begin position="667"/>
        <end position="764"/>
    </location>
</feature>
<dbReference type="PROSITE" id="PS51892">
    <property type="entry name" value="SUBTILASE"/>
    <property type="match status" value="1"/>
</dbReference>
<dbReference type="Gene3D" id="3.50.30.30">
    <property type="match status" value="1"/>
</dbReference>
<keyword evidence="3 8" id="KW-0732">Signal</keyword>
<evidence type="ECO:0000256" key="8">
    <source>
        <dbReference type="SAM" id="SignalP"/>
    </source>
</evidence>
<dbReference type="InterPro" id="IPR015500">
    <property type="entry name" value="Peptidase_S8_subtilisin-rel"/>
</dbReference>
<dbReference type="GO" id="GO:2000038">
    <property type="term" value="P:regulation of stomatal complex development"/>
    <property type="evidence" value="ECO:0000318"/>
    <property type="project" value="GO_Central"/>
</dbReference>
<dbReference type="Gene3D" id="2.60.40.2310">
    <property type="match status" value="1"/>
</dbReference>
<protein>
    <submittedName>
        <fullName evidence="14">CO(2)-response secreted protease</fullName>
    </submittedName>
</protein>
<dbReference type="InterPro" id="IPR003137">
    <property type="entry name" value="PA_domain"/>
</dbReference>
<comment type="similarity">
    <text evidence="1 7">Belongs to the peptidase S8 family.</text>
</comment>
<evidence type="ECO:0000256" key="4">
    <source>
        <dbReference type="ARBA" id="ARBA00022801"/>
    </source>
</evidence>
<dbReference type="PRINTS" id="PR00723">
    <property type="entry name" value="SUBTILISIN"/>
</dbReference>
<dbReference type="SUPFAM" id="SSF52743">
    <property type="entry name" value="Subtilisin-like"/>
    <property type="match status" value="1"/>
</dbReference>
<dbReference type="GO" id="GO:0004252">
    <property type="term" value="F:serine-type endopeptidase activity"/>
    <property type="evidence" value="ECO:0000318"/>
    <property type="project" value="GO_Central"/>
</dbReference>
<keyword evidence="2 7" id="KW-0645">Protease</keyword>
<keyword evidence="13" id="KW-1185">Reference proteome</keyword>
<accession>A0A9R0KCW5</accession>
<dbReference type="Gene3D" id="3.30.70.80">
    <property type="entry name" value="Peptidase S8 propeptide/proteinase inhibitor I9"/>
    <property type="match status" value="1"/>
</dbReference>
<dbReference type="InterPro" id="IPR022398">
    <property type="entry name" value="Peptidase_S8_His-AS"/>
</dbReference>
<feature type="domain" description="Peptidase S8/S53" evidence="9">
    <location>
        <begin position="136"/>
        <end position="608"/>
    </location>
</feature>
<proteinExistence type="inferred from homology"/>
<feature type="active site" description="Charge relay system" evidence="6 7">
    <location>
        <position position="549"/>
    </location>
</feature>
<evidence type="ECO:0000256" key="6">
    <source>
        <dbReference type="PIRSR" id="PIRSR615500-1"/>
    </source>
</evidence>
<dbReference type="Pfam" id="PF02225">
    <property type="entry name" value="PA"/>
    <property type="match status" value="1"/>
</dbReference>
<dbReference type="Pfam" id="PF17766">
    <property type="entry name" value="fn3_6"/>
    <property type="match status" value="1"/>
</dbReference>
<reference evidence="14" key="2">
    <citation type="submission" date="2025-08" db="UniProtKB">
        <authorList>
            <consortium name="RefSeq"/>
        </authorList>
    </citation>
    <scope>IDENTIFICATION</scope>
    <source>
        <tissue evidence="14">Leaf</tissue>
    </source>
</reference>
<evidence type="ECO:0000256" key="3">
    <source>
        <dbReference type="ARBA" id="ARBA00022729"/>
    </source>
</evidence>
<evidence type="ECO:0000313" key="14">
    <source>
        <dbReference type="RefSeq" id="XP_021866168.2"/>
    </source>
</evidence>
<feature type="domain" description="Inhibitor I9" evidence="11">
    <location>
        <begin position="37"/>
        <end position="105"/>
    </location>
</feature>
<evidence type="ECO:0000256" key="2">
    <source>
        <dbReference type="ARBA" id="ARBA00022670"/>
    </source>
</evidence>
<dbReference type="AlphaFoldDB" id="A0A9R0KCW5"/>
<evidence type="ECO:0000259" key="9">
    <source>
        <dbReference type="Pfam" id="PF00082"/>
    </source>
</evidence>
<feature type="signal peptide" evidence="8">
    <location>
        <begin position="1"/>
        <end position="28"/>
    </location>
</feature>
<dbReference type="GO" id="GO:0006508">
    <property type="term" value="P:proteolysis"/>
    <property type="evidence" value="ECO:0007669"/>
    <property type="project" value="UniProtKB-KW"/>
</dbReference>
<evidence type="ECO:0000256" key="1">
    <source>
        <dbReference type="ARBA" id="ARBA00011073"/>
    </source>
</evidence>
<gene>
    <name evidence="14" type="primary">LOC110804877</name>
</gene>